<reference evidence="7 8" key="1">
    <citation type="submission" date="2025-04" db="UniProtKB">
        <authorList>
            <consortium name="RefSeq"/>
        </authorList>
    </citation>
    <scope>IDENTIFICATION</scope>
</reference>
<proteinExistence type="predicted"/>
<gene>
    <name evidence="7 8" type="primary">LOC114865613</name>
</gene>
<evidence type="ECO:0000256" key="3">
    <source>
        <dbReference type="SAM" id="MobiDB-lite"/>
    </source>
</evidence>
<sequence length="269" mass="30403">MSRVQTYKEGEAAASQQAESNTGSKVRSERVALLLLSALLAAAAVVIYRLSFAHFQTNKNLQMLKDENEAMRKNLTMLKDENEAMRKNLTEKLSELSSCTSEQLIRPKPAEAKTTGLCRTCELDWDQHGGSCYYFSSYKLTWDQSRSVCKGRGADLVQINSEEEQRFLDDKVGGKMNGFDDLFWIGLTDSEEEGRWLWVDDSPLNTSLSFWYKCEPDNWTGDNAAGEHCVRMGVKGGATDLKCWFDRSCDSHERSICEKAAETERLICV</sequence>
<dbReference type="Gene3D" id="3.10.100.10">
    <property type="entry name" value="Mannose-Binding Protein A, subunit A"/>
    <property type="match status" value="1"/>
</dbReference>
<evidence type="ECO:0000256" key="4">
    <source>
        <dbReference type="SAM" id="Phobius"/>
    </source>
</evidence>
<keyword evidence="1" id="KW-0430">Lectin</keyword>
<dbReference type="CDD" id="cd03590">
    <property type="entry name" value="CLECT_DC-SIGN_like"/>
    <property type="match status" value="1"/>
</dbReference>
<keyword evidence="6" id="KW-1185">Reference proteome</keyword>
<dbReference type="InterPro" id="IPR016186">
    <property type="entry name" value="C-type_lectin-like/link_sf"/>
</dbReference>
<dbReference type="GO" id="GO:0030246">
    <property type="term" value="F:carbohydrate binding"/>
    <property type="evidence" value="ECO:0007669"/>
    <property type="project" value="UniProtKB-KW"/>
</dbReference>
<organism evidence="6 7">
    <name type="scientific">Betta splendens</name>
    <name type="common">Siamese fighting fish</name>
    <dbReference type="NCBI Taxonomy" id="158456"/>
    <lineage>
        <taxon>Eukaryota</taxon>
        <taxon>Metazoa</taxon>
        <taxon>Chordata</taxon>
        <taxon>Craniata</taxon>
        <taxon>Vertebrata</taxon>
        <taxon>Euteleostomi</taxon>
        <taxon>Actinopterygii</taxon>
        <taxon>Neopterygii</taxon>
        <taxon>Teleostei</taxon>
        <taxon>Neoteleostei</taxon>
        <taxon>Acanthomorphata</taxon>
        <taxon>Anabantaria</taxon>
        <taxon>Anabantiformes</taxon>
        <taxon>Anabantoidei</taxon>
        <taxon>Osphronemidae</taxon>
        <taxon>Betta</taxon>
    </lineage>
</organism>
<feature type="coiled-coil region" evidence="2">
    <location>
        <begin position="61"/>
        <end position="95"/>
    </location>
</feature>
<evidence type="ECO:0000313" key="7">
    <source>
        <dbReference type="RefSeq" id="XP_029022717.1"/>
    </source>
</evidence>
<evidence type="ECO:0000256" key="2">
    <source>
        <dbReference type="SAM" id="Coils"/>
    </source>
</evidence>
<dbReference type="InterPro" id="IPR050111">
    <property type="entry name" value="C-type_lectin/snaclec_domain"/>
</dbReference>
<dbReference type="AlphaFoldDB" id="A0A6P7NS21"/>
<dbReference type="SMART" id="SM00034">
    <property type="entry name" value="CLECT"/>
    <property type="match status" value="1"/>
</dbReference>
<keyword evidence="2" id="KW-0175">Coiled coil</keyword>
<feature type="region of interest" description="Disordered" evidence="3">
    <location>
        <begin position="1"/>
        <end position="22"/>
    </location>
</feature>
<dbReference type="GeneID" id="114865613"/>
<dbReference type="PANTHER" id="PTHR22803">
    <property type="entry name" value="MANNOSE, PHOSPHOLIPASE, LECTIN RECEPTOR RELATED"/>
    <property type="match status" value="1"/>
</dbReference>
<evidence type="ECO:0000256" key="1">
    <source>
        <dbReference type="ARBA" id="ARBA00022734"/>
    </source>
</evidence>
<protein>
    <submittedName>
        <fullName evidence="7 8">CD209 antigen-like protein E isoform X4</fullName>
    </submittedName>
</protein>
<dbReference type="PROSITE" id="PS50041">
    <property type="entry name" value="C_TYPE_LECTIN_2"/>
    <property type="match status" value="1"/>
</dbReference>
<dbReference type="RefSeq" id="XP_029022717.1">
    <property type="nucleotide sequence ID" value="XM_029166884.3"/>
</dbReference>
<dbReference type="Pfam" id="PF00059">
    <property type="entry name" value="Lectin_C"/>
    <property type="match status" value="1"/>
</dbReference>
<dbReference type="InterPro" id="IPR033989">
    <property type="entry name" value="CD209-like_CTLD"/>
</dbReference>
<evidence type="ECO:0000313" key="8">
    <source>
        <dbReference type="RefSeq" id="XP_055368995.1"/>
    </source>
</evidence>
<dbReference type="SUPFAM" id="SSF56436">
    <property type="entry name" value="C-type lectin-like"/>
    <property type="match status" value="1"/>
</dbReference>
<dbReference type="RefSeq" id="XP_055368995.1">
    <property type="nucleotide sequence ID" value="XM_055513020.1"/>
</dbReference>
<keyword evidence="4" id="KW-1133">Transmembrane helix</keyword>
<name>A0A6P7NS21_BETSP</name>
<accession>A0A6P7NS21</accession>
<feature type="transmembrane region" description="Helical" evidence="4">
    <location>
        <begin position="31"/>
        <end position="50"/>
    </location>
</feature>
<feature type="compositionally biased region" description="Basic and acidic residues" evidence="3">
    <location>
        <begin position="1"/>
        <end position="11"/>
    </location>
</feature>
<keyword evidence="4" id="KW-0472">Membrane</keyword>
<dbReference type="Proteomes" id="UP000515150">
    <property type="component" value="Chromosome 11"/>
</dbReference>
<feature type="domain" description="C-type lectin" evidence="5">
    <location>
        <begin position="128"/>
        <end position="258"/>
    </location>
</feature>
<dbReference type="InterPro" id="IPR001304">
    <property type="entry name" value="C-type_lectin-like"/>
</dbReference>
<dbReference type="InterPro" id="IPR016187">
    <property type="entry name" value="CTDL_fold"/>
</dbReference>
<keyword evidence="4" id="KW-0812">Transmembrane</keyword>
<dbReference type="OrthoDB" id="538816at2759"/>
<evidence type="ECO:0000313" key="6">
    <source>
        <dbReference type="Proteomes" id="UP000515150"/>
    </source>
</evidence>
<evidence type="ECO:0000259" key="5">
    <source>
        <dbReference type="PROSITE" id="PS50041"/>
    </source>
</evidence>